<dbReference type="RefSeq" id="WP_058750237.1">
    <property type="nucleotide sequence ID" value="NZ_LDRC01000062.1"/>
</dbReference>
<reference evidence="7 8" key="1">
    <citation type="journal article" date="2016" name="Front. Microbiol.">
        <title>Genomic Resource of Rice Seed Associated Bacteria.</title>
        <authorList>
            <person name="Midha S."/>
            <person name="Bansal K."/>
            <person name="Sharma S."/>
            <person name="Kumar N."/>
            <person name="Patil P.P."/>
            <person name="Chaudhry V."/>
            <person name="Patil P.B."/>
        </authorList>
    </citation>
    <scope>NUCLEOTIDE SEQUENCE [LARGE SCALE GENOMIC DNA]</scope>
    <source>
        <strain evidence="7 8">NS359</strain>
    </source>
</reference>
<keyword evidence="2" id="KW-0285">Flavoprotein</keyword>
<dbReference type="Gene3D" id="3.50.50.100">
    <property type="match status" value="1"/>
</dbReference>
<dbReference type="Pfam" id="PF07992">
    <property type="entry name" value="Pyr_redox_2"/>
    <property type="match status" value="1"/>
</dbReference>
<dbReference type="PANTHER" id="PTHR43706">
    <property type="entry name" value="NADH DEHYDROGENASE"/>
    <property type="match status" value="1"/>
</dbReference>
<dbReference type="PRINTS" id="PR00411">
    <property type="entry name" value="PNDRDTASEI"/>
</dbReference>
<evidence type="ECO:0000256" key="4">
    <source>
        <dbReference type="ARBA" id="ARBA00023002"/>
    </source>
</evidence>
<dbReference type="SUPFAM" id="SSF51905">
    <property type="entry name" value="FAD/NAD(P)-binding domain"/>
    <property type="match status" value="2"/>
</dbReference>
<evidence type="ECO:0000259" key="6">
    <source>
        <dbReference type="Pfam" id="PF07992"/>
    </source>
</evidence>
<organism evidence="7 8">
    <name type="scientific">Curtobacterium oceanosedimentum</name>
    <dbReference type="NCBI Taxonomy" id="465820"/>
    <lineage>
        <taxon>Bacteria</taxon>
        <taxon>Bacillati</taxon>
        <taxon>Actinomycetota</taxon>
        <taxon>Actinomycetes</taxon>
        <taxon>Micrococcales</taxon>
        <taxon>Microbacteriaceae</taxon>
        <taxon>Curtobacterium</taxon>
    </lineage>
</organism>
<protein>
    <submittedName>
        <fullName evidence="7">Pyridine nucleotide-disulfide oxidoreductase</fullName>
    </submittedName>
</protein>
<comment type="caution">
    <text evidence="7">The sequence shown here is derived from an EMBL/GenBank/DDBJ whole genome shotgun (WGS) entry which is preliminary data.</text>
</comment>
<keyword evidence="5" id="KW-0520">NAD</keyword>
<dbReference type="InterPro" id="IPR036188">
    <property type="entry name" value="FAD/NAD-bd_sf"/>
</dbReference>
<dbReference type="PANTHER" id="PTHR43706:SF45">
    <property type="entry name" value="NADH DEHYDROGENASE-LIKE PROTEIN RV1812C"/>
    <property type="match status" value="1"/>
</dbReference>
<proteinExistence type="inferred from homology"/>
<dbReference type="STRING" id="465820.NS263_03070"/>
<dbReference type="PATRIC" id="fig|465820.4.peg.2643"/>
<accession>A0A147DNR0</accession>
<evidence type="ECO:0000256" key="3">
    <source>
        <dbReference type="ARBA" id="ARBA00022827"/>
    </source>
</evidence>
<evidence type="ECO:0000256" key="1">
    <source>
        <dbReference type="ARBA" id="ARBA00005272"/>
    </source>
</evidence>
<keyword evidence="3" id="KW-0274">FAD</keyword>
<comment type="similarity">
    <text evidence="1">Belongs to the NADH dehydrogenase family.</text>
</comment>
<sequence length="442" mass="47342">MADSIPHVLVLGGGSAGYTTVKQLQKHAATVPMRITLVDQNTYYTYLPFLPEVAGGHIAPKDVTFELRRALKKTRVIQGKVTGISSKDKTVSIATAGGDDRTLGYDQLVVALGSVTRTFPTPGLEEYGVGFKTVEEAAYVRAKLLDNIAKAAATRDEDERRRLLTSIFVGGGYTGVEAIGELFDVSQAAIKTYPSLAGEQPRWVLIDALDRVAPEVGPELSKWTLESLRARGIDVRLKTTMPSAEGGVIKLSDGDEFAAGLLVWTAGVKPNPLLDASDLPRGPKGHLAANAKLQVEAEDTHEVVPGVWGLGDVAQVPDLTAEKQPAYYPPNAQNAVRQAVVAADNVVATITGKPLEEYRHPSIGTVASYGVGKGAANIKGVKMTNLLAWLAHRSYHVYAMPTLNRKARIVIGWITGAVSGRDATSLIKETDPRRNFVEASKS</sequence>
<dbReference type="InterPro" id="IPR023753">
    <property type="entry name" value="FAD/NAD-binding_dom"/>
</dbReference>
<evidence type="ECO:0000313" key="7">
    <source>
        <dbReference type="EMBL" id="KTR51064.1"/>
    </source>
</evidence>
<gene>
    <name evidence="7" type="ORF">NS359_11990</name>
</gene>
<dbReference type="InterPro" id="IPR045024">
    <property type="entry name" value="NDH-2"/>
</dbReference>
<dbReference type="AlphaFoldDB" id="A0A147DNR0"/>
<dbReference type="PRINTS" id="PR00368">
    <property type="entry name" value="FADPNR"/>
</dbReference>
<dbReference type="GO" id="GO:0003954">
    <property type="term" value="F:NADH dehydrogenase activity"/>
    <property type="evidence" value="ECO:0007669"/>
    <property type="project" value="InterPro"/>
</dbReference>
<dbReference type="EMBL" id="LDRC01000062">
    <property type="protein sequence ID" value="KTR51064.1"/>
    <property type="molecule type" value="Genomic_DNA"/>
</dbReference>
<evidence type="ECO:0000256" key="2">
    <source>
        <dbReference type="ARBA" id="ARBA00022630"/>
    </source>
</evidence>
<dbReference type="OrthoDB" id="9781621at2"/>
<evidence type="ECO:0000313" key="8">
    <source>
        <dbReference type="Proteomes" id="UP000072763"/>
    </source>
</evidence>
<dbReference type="Proteomes" id="UP000072763">
    <property type="component" value="Unassembled WGS sequence"/>
</dbReference>
<feature type="domain" description="FAD/NAD(P)-binding" evidence="6">
    <location>
        <begin position="7"/>
        <end position="339"/>
    </location>
</feature>
<name>A0A147DNR0_9MICO</name>
<evidence type="ECO:0000256" key="5">
    <source>
        <dbReference type="ARBA" id="ARBA00023027"/>
    </source>
</evidence>
<keyword evidence="4" id="KW-0560">Oxidoreductase</keyword>